<name>A0A7M1S1F9_9CAUD</name>
<evidence type="ECO:0000313" key="1">
    <source>
        <dbReference type="EMBL" id="QOR59160.1"/>
    </source>
</evidence>
<evidence type="ECO:0000313" key="2">
    <source>
        <dbReference type="Proteomes" id="UP000594132"/>
    </source>
</evidence>
<protein>
    <submittedName>
        <fullName evidence="1">Uncharacterized protein</fullName>
    </submittedName>
</protein>
<reference evidence="1 2" key="1">
    <citation type="submission" date="2020-07" db="EMBL/GenBank/DDBJ databases">
        <title>Taxonomic proposal: Crassvirales, a new order of highly abundant and diverse bacterial viruses.</title>
        <authorList>
            <person name="Shkoporov A.N."/>
            <person name="Stockdale S.R."/>
            <person name="Guerin E."/>
            <person name="Ross R.P."/>
            <person name="Hill C."/>
        </authorList>
    </citation>
    <scope>NUCLEOTIDE SEQUENCE [LARGE SCALE GENOMIC DNA]</scope>
</reference>
<dbReference type="Proteomes" id="UP000594132">
    <property type="component" value="Segment"/>
</dbReference>
<dbReference type="GeneID" id="65129681"/>
<sequence length="118" mass="13625">MKELRPEAKEAYNVLRTAWKQQFNEDLPEEPDKYCQEILENYPEVGEGDTCPGRHWDEVQVIFRVGMSHIRASIAKTTGDVGPKEMGWEFDPNSMAVVYPVKVMITKYRTIGEMTGRK</sequence>
<dbReference type="EMBL" id="MT774387">
    <property type="protein sequence ID" value="QOR59160.1"/>
    <property type="molecule type" value="Genomic_DNA"/>
</dbReference>
<keyword evidence="2" id="KW-1185">Reference proteome</keyword>
<organism evidence="1 2">
    <name type="scientific">uncultured phage cr111_1</name>
    <dbReference type="NCBI Taxonomy" id="2772071"/>
    <lineage>
        <taxon>Viruses</taxon>
        <taxon>Duplodnaviria</taxon>
        <taxon>Heunggongvirae</taxon>
        <taxon>Uroviricota</taxon>
        <taxon>Caudoviricetes</taxon>
        <taxon>Crassvirales</taxon>
        <taxon>Steigviridae</taxon>
        <taxon>Asinivirinae</taxon>
        <taxon>Lahndsivirus</taxon>
        <taxon>Lahndsivirus rarus</taxon>
    </lineage>
</organism>
<dbReference type="KEGG" id="vg:65129681"/>
<proteinExistence type="predicted"/>
<accession>A0A7M1S1F9</accession>
<dbReference type="RefSeq" id="YP_010111318.1">
    <property type="nucleotide sequence ID" value="NC_055880.1"/>
</dbReference>